<dbReference type="GO" id="GO:0004340">
    <property type="term" value="F:glucokinase activity"/>
    <property type="evidence" value="ECO:0007669"/>
    <property type="project" value="InterPro"/>
</dbReference>
<protein>
    <submittedName>
        <fullName evidence="4">Glucokinase</fullName>
    </submittedName>
</protein>
<organism evidence="4 5">
    <name type="scientific">Microbulbifer marinus</name>
    <dbReference type="NCBI Taxonomy" id="658218"/>
    <lineage>
        <taxon>Bacteria</taxon>
        <taxon>Pseudomonadati</taxon>
        <taxon>Pseudomonadota</taxon>
        <taxon>Gammaproteobacteria</taxon>
        <taxon>Cellvibrionales</taxon>
        <taxon>Microbulbiferaceae</taxon>
        <taxon>Microbulbifer</taxon>
    </lineage>
</organism>
<proteinExistence type="inferred from homology"/>
<dbReference type="InterPro" id="IPR003836">
    <property type="entry name" value="Glucokinase"/>
</dbReference>
<dbReference type="PANTHER" id="PTHR47690:SF1">
    <property type="entry name" value="GLUCOKINASE"/>
    <property type="match status" value="1"/>
</dbReference>
<keyword evidence="1" id="KW-0808">Transferase</keyword>
<dbReference type="GO" id="GO:0005536">
    <property type="term" value="F:D-glucose binding"/>
    <property type="evidence" value="ECO:0007669"/>
    <property type="project" value="InterPro"/>
</dbReference>
<dbReference type="GO" id="GO:0005524">
    <property type="term" value="F:ATP binding"/>
    <property type="evidence" value="ECO:0007669"/>
    <property type="project" value="InterPro"/>
</dbReference>
<dbReference type="CDD" id="cd24008">
    <property type="entry name" value="ASKHA_NBD_GLK"/>
    <property type="match status" value="1"/>
</dbReference>
<dbReference type="OrthoDB" id="9800595at2"/>
<comment type="similarity">
    <text evidence="3">Belongs to the bacterial glucokinase family.</text>
</comment>
<name>A0A1H3YDK3_9GAMM</name>
<dbReference type="NCBIfam" id="TIGR00749">
    <property type="entry name" value="glk"/>
    <property type="match status" value="1"/>
</dbReference>
<dbReference type="GO" id="GO:0006096">
    <property type="term" value="P:glycolytic process"/>
    <property type="evidence" value="ECO:0007669"/>
    <property type="project" value="InterPro"/>
</dbReference>
<evidence type="ECO:0000313" key="4">
    <source>
        <dbReference type="EMBL" id="SEA08982.1"/>
    </source>
</evidence>
<dbReference type="STRING" id="658218.SAMN05216562_1666"/>
<dbReference type="Gene3D" id="3.40.367.20">
    <property type="match status" value="1"/>
</dbReference>
<accession>A0A1H3YDK3</accession>
<dbReference type="InterPro" id="IPR043129">
    <property type="entry name" value="ATPase_NBD"/>
</dbReference>
<evidence type="ECO:0000256" key="2">
    <source>
        <dbReference type="ARBA" id="ARBA00022777"/>
    </source>
</evidence>
<dbReference type="SUPFAM" id="SSF53067">
    <property type="entry name" value="Actin-like ATPase domain"/>
    <property type="match status" value="1"/>
</dbReference>
<dbReference type="Pfam" id="PF02685">
    <property type="entry name" value="Glucokinase"/>
    <property type="match status" value="1"/>
</dbReference>
<evidence type="ECO:0000313" key="5">
    <source>
        <dbReference type="Proteomes" id="UP000198658"/>
    </source>
</evidence>
<keyword evidence="5" id="KW-1185">Reference proteome</keyword>
<sequence length="320" mass="34337">MTSIVADIGGTNARFAIARPEAGGYQLESLKVVDCKRFDGFEAALQHWLEGLDQPRPEKVCIAAAGPLEKTATGGRVYMTNLGWTITTDSLSKQFGFPRLELINDFAALALSLPRLSEDDYQVLRDVPRLPDAAMAVLGPGTGLGVAGLAVDNGRYHVLAGEGGHANLAAATERELQLLQVLMKTRQPVFNEWVLSGNGLVNLYRAVCELNGRQPEDLTPPDVSARGLDGSDPMCRETLLDFLNFLGSAAGDAALYLGARGGVFLGGGILPRIAELLPESEFEQRFLNKGRVETWMETVPLYALKAGYQALIGAAAHLEG</sequence>
<dbReference type="RefSeq" id="WP_091387169.1">
    <property type="nucleotide sequence ID" value="NZ_FNQO01000002.1"/>
</dbReference>
<gene>
    <name evidence="4" type="ORF">SAMN05216562_1666</name>
</gene>
<dbReference type="PANTHER" id="PTHR47690">
    <property type="entry name" value="GLUCOKINASE"/>
    <property type="match status" value="1"/>
</dbReference>
<dbReference type="InterPro" id="IPR050201">
    <property type="entry name" value="Bacterial_glucokinase"/>
</dbReference>
<dbReference type="NCBIfam" id="NF009073">
    <property type="entry name" value="PRK12408.1"/>
    <property type="match status" value="1"/>
</dbReference>
<keyword evidence="2 4" id="KW-0418">Kinase</keyword>
<dbReference type="GO" id="GO:0005829">
    <property type="term" value="C:cytosol"/>
    <property type="evidence" value="ECO:0007669"/>
    <property type="project" value="TreeGrafter"/>
</dbReference>
<evidence type="ECO:0000256" key="1">
    <source>
        <dbReference type="ARBA" id="ARBA00022679"/>
    </source>
</evidence>
<dbReference type="AlphaFoldDB" id="A0A1H3YDK3"/>
<dbReference type="Proteomes" id="UP000198658">
    <property type="component" value="Unassembled WGS sequence"/>
</dbReference>
<dbReference type="Gene3D" id="3.30.420.40">
    <property type="match status" value="1"/>
</dbReference>
<reference evidence="5" key="1">
    <citation type="submission" date="2016-10" db="EMBL/GenBank/DDBJ databases">
        <authorList>
            <person name="Varghese N."/>
            <person name="Submissions S."/>
        </authorList>
    </citation>
    <scope>NUCLEOTIDE SEQUENCE [LARGE SCALE GENOMIC DNA]</scope>
    <source>
        <strain evidence="5">CGMCC 1.10657</strain>
    </source>
</reference>
<evidence type="ECO:0000256" key="3">
    <source>
        <dbReference type="RuleBase" id="RU004046"/>
    </source>
</evidence>
<dbReference type="EMBL" id="FNQO01000002">
    <property type="protein sequence ID" value="SEA08982.1"/>
    <property type="molecule type" value="Genomic_DNA"/>
</dbReference>